<dbReference type="Gene3D" id="3.30.70.330">
    <property type="match status" value="1"/>
</dbReference>
<reference evidence="11" key="1">
    <citation type="submission" date="2021-10" db="EMBL/GenBank/DDBJ databases">
        <title>Tropical sea cucumber genome reveals ecological adaptation and Cuvierian tubules defense mechanism.</title>
        <authorList>
            <person name="Chen T."/>
        </authorList>
    </citation>
    <scope>NUCLEOTIDE SEQUENCE</scope>
    <source>
        <strain evidence="11">Nanhai2018</strain>
        <tissue evidence="11">Muscle</tissue>
    </source>
</reference>
<keyword evidence="12" id="KW-1185">Reference proteome</keyword>
<feature type="compositionally biased region" description="Basic residues" evidence="8">
    <location>
        <begin position="401"/>
        <end position="421"/>
    </location>
</feature>
<keyword evidence="11" id="KW-0687">Ribonucleoprotein</keyword>
<evidence type="ECO:0000256" key="7">
    <source>
        <dbReference type="PROSITE-ProRule" id="PRU00723"/>
    </source>
</evidence>
<feature type="compositionally biased region" description="Basic and acidic residues" evidence="8">
    <location>
        <begin position="154"/>
        <end position="166"/>
    </location>
</feature>
<dbReference type="GO" id="GO:0008270">
    <property type="term" value="F:zinc ion binding"/>
    <property type="evidence" value="ECO:0007669"/>
    <property type="project" value="UniProtKB-KW"/>
</dbReference>
<dbReference type="EMBL" id="JAIZAY010000013">
    <property type="protein sequence ID" value="KAJ8030484.1"/>
    <property type="molecule type" value="Genomic_DNA"/>
</dbReference>
<organism evidence="11 12">
    <name type="scientific">Holothuria leucospilota</name>
    <name type="common">Black long sea cucumber</name>
    <name type="synonym">Mertensiothuria leucospilota</name>
    <dbReference type="NCBI Taxonomy" id="206669"/>
    <lineage>
        <taxon>Eukaryota</taxon>
        <taxon>Metazoa</taxon>
        <taxon>Echinodermata</taxon>
        <taxon>Eleutherozoa</taxon>
        <taxon>Echinozoa</taxon>
        <taxon>Holothuroidea</taxon>
        <taxon>Aspidochirotacea</taxon>
        <taxon>Aspidochirotida</taxon>
        <taxon>Holothuriidae</taxon>
        <taxon>Holothuria</taxon>
    </lineage>
</organism>
<feature type="region of interest" description="Disordered" evidence="8">
    <location>
        <begin position="396"/>
        <end position="646"/>
    </location>
</feature>
<feature type="compositionally biased region" description="Basic residues" evidence="8">
    <location>
        <begin position="527"/>
        <end position="540"/>
    </location>
</feature>
<dbReference type="InterPro" id="IPR003954">
    <property type="entry name" value="RRM_euk-type"/>
</dbReference>
<evidence type="ECO:0000313" key="12">
    <source>
        <dbReference type="Proteomes" id="UP001152320"/>
    </source>
</evidence>
<keyword evidence="2" id="KW-0677">Repeat</keyword>
<dbReference type="PROSITE" id="PS50103">
    <property type="entry name" value="ZF_C3H1"/>
    <property type="match status" value="2"/>
</dbReference>
<feature type="compositionally biased region" description="Acidic residues" evidence="8">
    <location>
        <begin position="550"/>
        <end position="559"/>
    </location>
</feature>
<dbReference type="AlphaFoldDB" id="A0A9Q1BQ17"/>
<feature type="compositionally biased region" description="Basic residues" evidence="8">
    <location>
        <begin position="436"/>
        <end position="455"/>
    </location>
</feature>
<dbReference type="Pfam" id="PF00642">
    <property type="entry name" value="zf-CCCH"/>
    <property type="match status" value="1"/>
</dbReference>
<evidence type="ECO:0000256" key="5">
    <source>
        <dbReference type="ARBA" id="ARBA00022884"/>
    </source>
</evidence>
<evidence type="ECO:0000256" key="1">
    <source>
        <dbReference type="ARBA" id="ARBA00022723"/>
    </source>
</evidence>
<dbReference type="InterPro" id="IPR000571">
    <property type="entry name" value="Znf_CCCH"/>
</dbReference>
<feature type="zinc finger region" description="C3H1-type" evidence="7">
    <location>
        <begin position="317"/>
        <end position="344"/>
    </location>
</feature>
<dbReference type="InterPro" id="IPR000504">
    <property type="entry name" value="RRM_dom"/>
</dbReference>
<dbReference type="GO" id="GO:1990904">
    <property type="term" value="C:ribonucleoprotein complex"/>
    <property type="evidence" value="ECO:0007669"/>
    <property type="project" value="UniProtKB-KW"/>
</dbReference>
<proteinExistence type="predicted"/>
<feature type="domain" description="C3H1-type" evidence="10">
    <location>
        <begin position="177"/>
        <end position="205"/>
    </location>
</feature>
<dbReference type="SMART" id="SM00356">
    <property type="entry name" value="ZnF_C3H1"/>
    <property type="match status" value="2"/>
</dbReference>
<dbReference type="InterPro" id="IPR012677">
    <property type="entry name" value="Nucleotide-bd_a/b_plait_sf"/>
</dbReference>
<feature type="compositionally biased region" description="Basic and acidic residues" evidence="8">
    <location>
        <begin position="456"/>
        <end position="474"/>
    </location>
</feature>
<feature type="compositionally biased region" description="Basic and acidic residues" evidence="8">
    <location>
        <begin position="484"/>
        <end position="502"/>
    </location>
</feature>
<feature type="compositionally biased region" description="Low complexity" evidence="8">
    <location>
        <begin position="422"/>
        <end position="434"/>
    </location>
</feature>
<evidence type="ECO:0000256" key="4">
    <source>
        <dbReference type="ARBA" id="ARBA00022833"/>
    </source>
</evidence>
<feature type="domain" description="RRM" evidence="9">
    <location>
        <begin position="235"/>
        <end position="315"/>
    </location>
</feature>
<accession>A0A9Q1BQ17</accession>
<feature type="compositionally biased region" description="Basic and acidic residues" evidence="8">
    <location>
        <begin position="63"/>
        <end position="146"/>
    </location>
</feature>
<evidence type="ECO:0000256" key="8">
    <source>
        <dbReference type="SAM" id="MobiDB-lite"/>
    </source>
</evidence>
<feature type="compositionally biased region" description="Basic residues" evidence="8">
    <location>
        <begin position="18"/>
        <end position="39"/>
    </location>
</feature>
<dbReference type="GO" id="GO:0003723">
    <property type="term" value="F:RNA binding"/>
    <property type="evidence" value="ECO:0007669"/>
    <property type="project" value="UniProtKB-UniRule"/>
</dbReference>
<feature type="compositionally biased region" description="Basic residues" evidence="8">
    <location>
        <begin position="503"/>
        <end position="519"/>
    </location>
</feature>
<evidence type="ECO:0000313" key="11">
    <source>
        <dbReference type="EMBL" id="KAJ8030484.1"/>
    </source>
</evidence>
<dbReference type="CDD" id="cd12540">
    <property type="entry name" value="RRM_U2AFBPL"/>
    <property type="match status" value="1"/>
</dbReference>
<comment type="caution">
    <text evidence="11">The sequence shown here is derived from an EMBL/GenBank/DDBJ whole genome shotgun (WGS) entry which is preliminary data.</text>
</comment>
<dbReference type="SUPFAM" id="SSF90229">
    <property type="entry name" value="CCCH zinc finger"/>
    <property type="match status" value="1"/>
</dbReference>
<feature type="region of interest" description="Disordered" evidence="8">
    <location>
        <begin position="1"/>
        <end position="178"/>
    </location>
</feature>
<dbReference type="GO" id="GO:0089701">
    <property type="term" value="C:U2AF complex"/>
    <property type="evidence" value="ECO:0007669"/>
    <property type="project" value="InterPro"/>
</dbReference>
<keyword evidence="4 7" id="KW-0862">Zinc</keyword>
<dbReference type="Pfam" id="PF00076">
    <property type="entry name" value="RRM_1"/>
    <property type="match status" value="1"/>
</dbReference>
<dbReference type="PROSITE" id="PS50102">
    <property type="entry name" value="RRM"/>
    <property type="match status" value="1"/>
</dbReference>
<dbReference type="Proteomes" id="UP001152320">
    <property type="component" value="Chromosome 13"/>
</dbReference>
<name>A0A9Q1BQ17_HOLLE</name>
<protein>
    <submittedName>
        <fullName evidence="11">U2 small nuclear ribonucleoprotein auxiliary factor 35 kDa subunit-related protein 1</fullName>
    </submittedName>
</protein>
<dbReference type="SMART" id="SM00361">
    <property type="entry name" value="RRM_1"/>
    <property type="match status" value="1"/>
</dbReference>
<keyword evidence="3 7" id="KW-0863">Zinc-finger</keyword>
<feature type="zinc finger region" description="C3H1-type" evidence="7">
    <location>
        <begin position="177"/>
        <end position="205"/>
    </location>
</feature>
<keyword evidence="5 6" id="KW-0694">RNA-binding</keyword>
<feature type="region of interest" description="Disordered" evidence="8">
    <location>
        <begin position="348"/>
        <end position="373"/>
    </location>
</feature>
<gene>
    <name evidence="11" type="ORF">HOLleu_26923</name>
</gene>
<sequence>MDVVTSPHPPHLISRNRCQTRKQHRKLVKREKRRKKRQQAAKARDKEEEENNGPELTPNRQQQLEEREKQLEDLRKLERKRQHELWLERERQAQEEFKRKKEKEEMLKKKEEEERKRIQAEWEEQQKKEQDKLKNEKAKKDEKQHQLEGVLQYLDKEKKNGEEPWRNPDAPATPSDSRKSELCSFFAKTGVCRFGQRCSRSHPDPGVTCTVLLKGMYSNFAMEQSFRDEFDTDISLEYDQETAYQDFLEFYSDVLPEFEKIGKVLILKVCCNWEHHLRGNVYVQFAREEDSSKALEVFNGRYYAGRSLSCEYVAVDDWRAAICGLFPFGRCPKGKNCNYLHTFTNPDNRVSPSVQSHRRSESASYRSGARQDRWHRRREYSARSWRHREASSWRHWSPSKSRSRSRRNSRERRRFHSRSRSRSYSPSRYRSPSRGTSKKRNRSHSKSRSHSRSRSKSKERASSESRSPSRDRSRSRSKSRGRDKHHDYNGNGKGLKERSSKSERRKKSKRRSHSKRKSVSLKEESIKRRKSRRKEKKAKKSAKDVNSEGVNDEFSDDGSDGQKESKTVNSGSDSSDGRDGQEKPPTIDPESDSSDGHEAEVEDSDSSAEENAKLEIVEKEIARLKKRADEKGMQTPSETEGGKEMD</sequence>
<dbReference type="OrthoDB" id="75923at2759"/>
<keyword evidence="1 7" id="KW-0479">Metal-binding</keyword>
<dbReference type="PANTHER" id="PTHR12620">
    <property type="entry name" value="U2 SNRNP AUXILIARY FACTOR, SMALL SUBUNIT"/>
    <property type="match status" value="1"/>
</dbReference>
<feature type="compositionally biased region" description="Basic and acidic residues" evidence="8">
    <location>
        <begin position="610"/>
        <end position="632"/>
    </location>
</feature>
<dbReference type="InterPro" id="IPR036855">
    <property type="entry name" value="Znf_CCCH_sf"/>
</dbReference>
<feature type="domain" description="C3H1-type" evidence="10">
    <location>
        <begin position="317"/>
        <end position="344"/>
    </location>
</feature>
<dbReference type="GO" id="GO:0000398">
    <property type="term" value="P:mRNA splicing, via spliceosome"/>
    <property type="evidence" value="ECO:0007669"/>
    <property type="project" value="InterPro"/>
</dbReference>
<dbReference type="PRINTS" id="PR01848">
    <property type="entry name" value="U2AUXFACTOR"/>
</dbReference>
<dbReference type="InterPro" id="IPR009145">
    <property type="entry name" value="U2AF_small"/>
</dbReference>
<evidence type="ECO:0000259" key="10">
    <source>
        <dbReference type="PROSITE" id="PS50103"/>
    </source>
</evidence>
<evidence type="ECO:0000259" key="9">
    <source>
        <dbReference type="PROSITE" id="PS50102"/>
    </source>
</evidence>
<evidence type="ECO:0000256" key="6">
    <source>
        <dbReference type="PROSITE-ProRule" id="PRU00176"/>
    </source>
</evidence>
<evidence type="ECO:0000256" key="3">
    <source>
        <dbReference type="ARBA" id="ARBA00022771"/>
    </source>
</evidence>
<dbReference type="SUPFAM" id="SSF54928">
    <property type="entry name" value="RNA-binding domain, RBD"/>
    <property type="match status" value="1"/>
</dbReference>
<evidence type="ECO:0000256" key="2">
    <source>
        <dbReference type="ARBA" id="ARBA00022737"/>
    </source>
</evidence>
<dbReference type="InterPro" id="IPR035979">
    <property type="entry name" value="RBD_domain_sf"/>
</dbReference>